<dbReference type="Gene3D" id="3.30.70.2970">
    <property type="entry name" value="Protein of unknown function (DUF541), domain 2"/>
    <property type="match status" value="1"/>
</dbReference>
<evidence type="ECO:0000256" key="1">
    <source>
        <dbReference type="SAM" id="SignalP"/>
    </source>
</evidence>
<dbReference type="OrthoDB" id="5985609at2"/>
<gene>
    <name evidence="2" type="ORF">M992_1394</name>
</gene>
<dbReference type="EMBL" id="LGAA01000014">
    <property type="protein sequence ID" value="KPD03261.1"/>
    <property type="molecule type" value="Genomic_DNA"/>
</dbReference>
<comment type="caution">
    <text evidence="2">The sequence shown here is derived from an EMBL/GenBank/DDBJ whole genome shotgun (WGS) entry which is preliminary data.</text>
</comment>
<dbReference type="RefSeq" id="WP_053907891.1">
    <property type="nucleotide sequence ID" value="NZ_CAWMUS010000014.1"/>
</dbReference>
<name>A0A0N0IB31_9GAMM</name>
<keyword evidence="1" id="KW-0732">Signal</keyword>
<organism evidence="2 3">
    <name type="scientific">Moellerella wisconsensis ATCC 35017</name>
    <dbReference type="NCBI Taxonomy" id="1354267"/>
    <lineage>
        <taxon>Bacteria</taxon>
        <taxon>Pseudomonadati</taxon>
        <taxon>Pseudomonadota</taxon>
        <taxon>Gammaproteobacteria</taxon>
        <taxon>Enterobacterales</taxon>
        <taxon>Morganellaceae</taxon>
        <taxon>Moellerella</taxon>
    </lineage>
</organism>
<keyword evidence="3" id="KW-1185">Reference proteome</keyword>
<accession>A0A0N0IB31</accession>
<proteinExistence type="predicted"/>
<dbReference type="PANTHER" id="PTHR34387:SF1">
    <property type="entry name" value="PERIPLASMIC IMMUNOGENIC PROTEIN"/>
    <property type="match status" value="1"/>
</dbReference>
<dbReference type="Proteomes" id="UP000053226">
    <property type="component" value="Unassembled WGS sequence"/>
</dbReference>
<dbReference type="Gene3D" id="3.30.110.170">
    <property type="entry name" value="Protein of unknown function (DUF541), domain 1"/>
    <property type="match status" value="1"/>
</dbReference>
<dbReference type="InterPro" id="IPR052022">
    <property type="entry name" value="26kDa_periplasmic_antigen"/>
</dbReference>
<reference evidence="2 3" key="1">
    <citation type="submission" date="2015-07" db="EMBL/GenBank/DDBJ databases">
        <title>ATOL: Assembling a taxonomically balanced genome-scale reconstruction of the evolutionary history of the Enterobacteriaceae.</title>
        <authorList>
            <person name="Plunkett G.III."/>
            <person name="Neeno-Eckwall E.C."/>
            <person name="Glasner J.D."/>
            <person name="Perna N.T."/>
        </authorList>
    </citation>
    <scope>NUCLEOTIDE SEQUENCE [LARGE SCALE GENOMIC DNA]</scope>
    <source>
        <strain evidence="2 3">ATCC 35017</strain>
    </source>
</reference>
<dbReference type="GO" id="GO:0006974">
    <property type="term" value="P:DNA damage response"/>
    <property type="evidence" value="ECO:0007669"/>
    <property type="project" value="TreeGrafter"/>
</dbReference>
<dbReference type="PANTHER" id="PTHR34387">
    <property type="entry name" value="SLR1258 PROTEIN"/>
    <property type="match status" value="1"/>
</dbReference>
<feature type="chain" id="PRO_5005851256" evidence="1">
    <location>
        <begin position="24"/>
        <end position="244"/>
    </location>
</feature>
<feature type="signal peptide" evidence="1">
    <location>
        <begin position="1"/>
        <end position="23"/>
    </location>
</feature>
<evidence type="ECO:0000313" key="2">
    <source>
        <dbReference type="EMBL" id="KPD03261.1"/>
    </source>
</evidence>
<sequence length="244" mass="26819">MKLKSLAVAAMIAGLSMPLLTQANTLPEGPHITTSGNSIIKAEPDMATLNINVEVSNKDASKAKSAVDKRVAEYFEFLQQNGIEKQDIDAANVRTQPKYEYDKDTQKSSIVGYTAVRSVEVKVKKLDQLNTLLDGALKAGLNEINSVQFGVSNPQQYREQAREQAIKNAIEQANALASGFKVQLGPVYSISYRAPDAAPYPMPRVNYSMKMAGAPVTQADVDETYQQQSIDFNDQVDVIFELKR</sequence>
<dbReference type="AlphaFoldDB" id="A0A0N0IB31"/>
<dbReference type="NCBIfam" id="NF008299">
    <property type="entry name" value="PRK11087.1"/>
    <property type="match status" value="1"/>
</dbReference>
<dbReference type="Pfam" id="PF04402">
    <property type="entry name" value="SIMPL"/>
    <property type="match status" value="1"/>
</dbReference>
<protein>
    <submittedName>
        <fullName evidence="2">Uncharacterized DUF541 family protein</fullName>
    </submittedName>
</protein>
<dbReference type="InterPro" id="IPR007497">
    <property type="entry name" value="SIMPL/DUF541"/>
</dbReference>
<evidence type="ECO:0000313" key="3">
    <source>
        <dbReference type="Proteomes" id="UP000053226"/>
    </source>
</evidence>